<organism evidence="4">
    <name type="scientific">Attheya septentrionalis</name>
    <dbReference type="NCBI Taxonomy" id="420275"/>
    <lineage>
        <taxon>Eukaryota</taxon>
        <taxon>Sar</taxon>
        <taxon>Stramenopiles</taxon>
        <taxon>Ochrophyta</taxon>
        <taxon>Bacillariophyta</taxon>
        <taxon>Coscinodiscophyceae</taxon>
        <taxon>Chaetocerotophycidae</taxon>
        <taxon>Chaetocerotales</taxon>
        <taxon>Attheyaceae</taxon>
        <taxon>Attheya</taxon>
    </lineage>
</organism>
<dbReference type="Pfam" id="PF00685">
    <property type="entry name" value="Sulfotransfer_1"/>
    <property type="match status" value="1"/>
</dbReference>
<evidence type="ECO:0000259" key="3">
    <source>
        <dbReference type="Pfam" id="PF00685"/>
    </source>
</evidence>
<dbReference type="SUPFAM" id="SSF52540">
    <property type="entry name" value="P-loop containing nucleoside triphosphate hydrolases"/>
    <property type="match status" value="1"/>
</dbReference>
<dbReference type="PANTHER" id="PTHR11783">
    <property type="entry name" value="SULFOTRANSFERASE SULT"/>
    <property type="match status" value="1"/>
</dbReference>
<protein>
    <recommendedName>
        <fullName evidence="3">Sulfotransferase domain-containing protein</fullName>
    </recommendedName>
</protein>
<gene>
    <name evidence="4" type="ORF">ASEP1449_LOCUS16959</name>
</gene>
<dbReference type="InterPro" id="IPR000863">
    <property type="entry name" value="Sulfotransferase_dom"/>
</dbReference>
<dbReference type="AlphaFoldDB" id="A0A7S2UND9"/>
<sequence length="335" mass="38516">MSFLRSPSGVIPYLPITSPRTLRNCSSLPLERGDVFITSYPKSGTTWTQWIVLSLILTAKQQSTDNSSSRDPIVIDHVGDYAPFYEIDPHWDATGTQMTADIQQRQQHLGRRVFNTHLRFELLPHLQSATSDKAALNSTAMSGPKFIYLVRHPLDTCLSFYHHLSSQGEGTYTKSFGHFFDEWMNGTIYFGSWLDHLLSYAKGVANGEKDVLVLEYERMVHDLPRCVNQICRHLELELTDEIIEDELLPTFSFSYMKSHKSKFQPRSVGWLHEYEFLRKGIVGDSTSKDGLVTQAMRDAFRQRVEESDYTKRIQDIFAGSEFQEEAEIFLKVVRI</sequence>
<evidence type="ECO:0000313" key="4">
    <source>
        <dbReference type="EMBL" id="CAD9825125.1"/>
    </source>
</evidence>
<comment type="similarity">
    <text evidence="1">Belongs to the sulfotransferase 1 family.</text>
</comment>
<evidence type="ECO:0000256" key="1">
    <source>
        <dbReference type="ARBA" id="ARBA00005771"/>
    </source>
</evidence>
<reference evidence="4" key="1">
    <citation type="submission" date="2021-01" db="EMBL/GenBank/DDBJ databases">
        <authorList>
            <person name="Corre E."/>
            <person name="Pelletier E."/>
            <person name="Niang G."/>
            <person name="Scheremetjew M."/>
            <person name="Finn R."/>
            <person name="Kale V."/>
            <person name="Holt S."/>
            <person name="Cochrane G."/>
            <person name="Meng A."/>
            <person name="Brown T."/>
            <person name="Cohen L."/>
        </authorList>
    </citation>
    <scope>NUCLEOTIDE SEQUENCE</scope>
    <source>
        <strain evidence="4">CCMP2084</strain>
    </source>
</reference>
<name>A0A7S2UND9_9STRA</name>
<proteinExistence type="inferred from homology"/>
<dbReference type="EMBL" id="HBHQ01025154">
    <property type="protein sequence ID" value="CAD9825125.1"/>
    <property type="molecule type" value="Transcribed_RNA"/>
</dbReference>
<accession>A0A7S2UND9</accession>
<dbReference type="Gene3D" id="3.40.50.300">
    <property type="entry name" value="P-loop containing nucleotide triphosphate hydrolases"/>
    <property type="match status" value="1"/>
</dbReference>
<dbReference type="GO" id="GO:0008146">
    <property type="term" value="F:sulfotransferase activity"/>
    <property type="evidence" value="ECO:0007669"/>
    <property type="project" value="InterPro"/>
</dbReference>
<keyword evidence="2" id="KW-0808">Transferase</keyword>
<dbReference type="InterPro" id="IPR027417">
    <property type="entry name" value="P-loop_NTPase"/>
</dbReference>
<evidence type="ECO:0000256" key="2">
    <source>
        <dbReference type="ARBA" id="ARBA00022679"/>
    </source>
</evidence>
<feature type="domain" description="Sulfotransferase" evidence="3">
    <location>
        <begin position="33"/>
        <end position="304"/>
    </location>
</feature>